<gene>
    <name evidence="2" type="ORF">MM415A03462_0002</name>
</gene>
<dbReference type="Pfam" id="PF01844">
    <property type="entry name" value="HNH"/>
    <property type="match status" value="1"/>
</dbReference>
<feature type="domain" description="HNH nuclease" evidence="1">
    <location>
        <begin position="3"/>
        <end position="62"/>
    </location>
</feature>
<keyword evidence="2" id="KW-0378">Hydrolase</keyword>
<proteinExistence type="predicted"/>
<dbReference type="SMART" id="SM00507">
    <property type="entry name" value="HNHc"/>
    <property type="match status" value="1"/>
</dbReference>
<protein>
    <submittedName>
        <fullName evidence="2">Putative homing endonuclease</fullName>
    </submittedName>
</protein>
<reference evidence="2" key="1">
    <citation type="submission" date="2020-03" db="EMBL/GenBank/DDBJ databases">
        <title>The deep terrestrial virosphere.</title>
        <authorList>
            <person name="Holmfeldt K."/>
            <person name="Nilsson E."/>
            <person name="Simone D."/>
            <person name="Lopez-Fernandez M."/>
            <person name="Wu X."/>
            <person name="de Brujin I."/>
            <person name="Lundin D."/>
            <person name="Andersson A."/>
            <person name="Bertilsson S."/>
            <person name="Dopson M."/>
        </authorList>
    </citation>
    <scope>NUCLEOTIDE SEQUENCE</scope>
    <source>
        <strain evidence="2">MM415A03462</strain>
    </source>
</reference>
<dbReference type="GO" id="GO:0003676">
    <property type="term" value="F:nucleic acid binding"/>
    <property type="evidence" value="ECO:0007669"/>
    <property type="project" value="InterPro"/>
</dbReference>
<dbReference type="EMBL" id="MT141833">
    <property type="protein sequence ID" value="QJA70931.1"/>
    <property type="molecule type" value="Genomic_DNA"/>
</dbReference>
<keyword evidence="2" id="KW-0255">Endonuclease</keyword>
<sequence length="115" mass="13680">MKIDRAKVYDKYGGHCAYCGVIITIKQMQVDHLWPLCLSYRLPEVNLNRSENLMPSCRKCNNHKHRMQLEMWRSELALQVTRLRKNTQFDRALRFGQVKITECRIVFYFESVIGV</sequence>
<dbReference type="InterPro" id="IPR003615">
    <property type="entry name" value="HNH_nuc"/>
</dbReference>
<dbReference type="InterPro" id="IPR002711">
    <property type="entry name" value="HNH"/>
</dbReference>
<dbReference type="Gene3D" id="1.10.30.50">
    <property type="match status" value="1"/>
</dbReference>
<dbReference type="GO" id="GO:0008270">
    <property type="term" value="F:zinc ion binding"/>
    <property type="evidence" value="ECO:0007669"/>
    <property type="project" value="InterPro"/>
</dbReference>
<organism evidence="2">
    <name type="scientific">viral metagenome</name>
    <dbReference type="NCBI Taxonomy" id="1070528"/>
    <lineage>
        <taxon>unclassified sequences</taxon>
        <taxon>metagenomes</taxon>
        <taxon>organismal metagenomes</taxon>
    </lineage>
</organism>
<accession>A0A6M3JPD5</accession>
<dbReference type="AlphaFoldDB" id="A0A6M3JPD5"/>
<name>A0A6M3JPD5_9ZZZZ</name>
<evidence type="ECO:0000313" key="2">
    <source>
        <dbReference type="EMBL" id="QJA70931.1"/>
    </source>
</evidence>
<keyword evidence="2" id="KW-0540">Nuclease</keyword>
<dbReference type="GO" id="GO:0004519">
    <property type="term" value="F:endonuclease activity"/>
    <property type="evidence" value="ECO:0007669"/>
    <property type="project" value="UniProtKB-KW"/>
</dbReference>
<dbReference type="CDD" id="cd00085">
    <property type="entry name" value="HNHc"/>
    <property type="match status" value="1"/>
</dbReference>
<evidence type="ECO:0000259" key="1">
    <source>
        <dbReference type="SMART" id="SM00507"/>
    </source>
</evidence>